<keyword evidence="3" id="KW-1185">Reference proteome</keyword>
<dbReference type="InterPro" id="IPR036513">
    <property type="entry name" value="STAS_dom_sf"/>
</dbReference>
<organism evidence="2 3">
    <name type="scientific">Plesiocystis pacifica SIR-1</name>
    <dbReference type="NCBI Taxonomy" id="391625"/>
    <lineage>
        <taxon>Bacteria</taxon>
        <taxon>Pseudomonadati</taxon>
        <taxon>Myxococcota</taxon>
        <taxon>Polyangia</taxon>
        <taxon>Nannocystales</taxon>
        <taxon>Nannocystaceae</taxon>
        <taxon>Plesiocystis</taxon>
    </lineage>
</organism>
<dbReference type="InterPro" id="IPR002645">
    <property type="entry name" value="STAS_dom"/>
</dbReference>
<accession>A6G845</accession>
<dbReference type="AlphaFoldDB" id="A6G845"/>
<dbReference type="InterPro" id="IPR051932">
    <property type="entry name" value="Bact_StressResp_Reg"/>
</dbReference>
<dbReference type="OrthoDB" id="5506858at2"/>
<dbReference type="EMBL" id="ABCS01000037">
    <property type="protein sequence ID" value="EDM78007.1"/>
    <property type="molecule type" value="Genomic_DNA"/>
</dbReference>
<dbReference type="Pfam" id="PF01740">
    <property type="entry name" value="STAS"/>
    <property type="match status" value="1"/>
</dbReference>
<name>A6G845_9BACT</name>
<dbReference type="PROSITE" id="PS50801">
    <property type="entry name" value="STAS"/>
    <property type="match status" value="1"/>
</dbReference>
<dbReference type="eggNOG" id="COG1366">
    <property type="taxonomic scope" value="Bacteria"/>
</dbReference>
<evidence type="ECO:0000313" key="2">
    <source>
        <dbReference type="EMBL" id="EDM78007.1"/>
    </source>
</evidence>
<reference evidence="2 3" key="1">
    <citation type="submission" date="2007-06" db="EMBL/GenBank/DDBJ databases">
        <authorList>
            <person name="Shimkets L."/>
            <person name="Ferriera S."/>
            <person name="Johnson J."/>
            <person name="Kravitz S."/>
            <person name="Beeson K."/>
            <person name="Sutton G."/>
            <person name="Rogers Y.-H."/>
            <person name="Friedman R."/>
            <person name="Frazier M."/>
            <person name="Venter J.C."/>
        </authorList>
    </citation>
    <scope>NUCLEOTIDE SEQUENCE [LARGE SCALE GENOMIC DNA]</scope>
    <source>
        <strain evidence="2 3">SIR-1</strain>
    </source>
</reference>
<dbReference type="CDD" id="cd07041">
    <property type="entry name" value="STAS_RsbR_RsbS_like"/>
    <property type="match status" value="1"/>
</dbReference>
<dbReference type="SUPFAM" id="SSF52091">
    <property type="entry name" value="SpoIIaa-like"/>
    <property type="match status" value="1"/>
</dbReference>
<protein>
    <submittedName>
        <fullName evidence="2">Putative PAS/PAC sensor protein</fullName>
    </submittedName>
</protein>
<dbReference type="Proteomes" id="UP000005801">
    <property type="component" value="Unassembled WGS sequence"/>
</dbReference>
<sequence length="412" mass="44684">MTKPAAHRYLSMEADAPPGFEHLPEPSRRILRSGPIALWSRDPAGVERRLGPLLSKLRGVLLCPGEPRRKTQLGPELWRLEVSEASVPVLAELADAWLEQSAQVHALRDALGHRELELARERHDRSILAEKLDRETQSLRDHLAARTMWTTEAMASLVNFGAQGIADIDTDALPTAAVSFLTSKPLTFSGAAMYRACAEGWECLAMAGEADRLGPPGADAPVDDTVFRQNFHYSRATDRLPTQYAVVVERRSGLDDADAAFLVLFTDLIAAHYRARALNADLAQASAQKDALIAELSTPIIQVWPDMVCLPIIGSVDDERAMQITAELLDAVASRQIREVIIDFTGLSTMDTNTVHHFTSLARALGLIGAHCILTGITPAVALTLASLGVELSDVETLSSVQAALATRLGAR</sequence>
<dbReference type="STRING" id="391625.PPSIR1_19399"/>
<evidence type="ECO:0000313" key="3">
    <source>
        <dbReference type="Proteomes" id="UP000005801"/>
    </source>
</evidence>
<gene>
    <name evidence="2" type="ORF">PPSIR1_19399</name>
</gene>
<dbReference type="RefSeq" id="WP_006972890.1">
    <property type="nucleotide sequence ID" value="NZ_ABCS01000037.1"/>
</dbReference>
<proteinExistence type="predicted"/>
<dbReference type="Gene3D" id="3.30.750.24">
    <property type="entry name" value="STAS domain"/>
    <property type="match status" value="1"/>
</dbReference>
<feature type="domain" description="STAS" evidence="1">
    <location>
        <begin position="297"/>
        <end position="408"/>
    </location>
</feature>
<comment type="caution">
    <text evidence="2">The sequence shown here is derived from an EMBL/GenBank/DDBJ whole genome shotgun (WGS) entry which is preliminary data.</text>
</comment>
<evidence type="ECO:0000259" key="1">
    <source>
        <dbReference type="PROSITE" id="PS50801"/>
    </source>
</evidence>
<dbReference type="PANTHER" id="PTHR33745">
    <property type="entry name" value="RSBT ANTAGONIST PROTEIN RSBS-RELATED"/>
    <property type="match status" value="1"/>
</dbReference>